<name>A0ABX8WNA5_9GAMM</name>
<dbReference type="CDD" id="cd02423">
    <property type="entry name" value="Peptidase_C39G"/>
    <property type="match status" value="1"/>
</dbReference>
<feature type="domain" description="Peptidase C39" evidence="1">
    <location>
        <begin position="32"/>
        <end position="163"/>
    </location>
</feature>
<gene>
    <name evidence="2" type="ORF">H8L67_00830</name>
</gene>
<evidence type="ECO:0000259" key="1">
    <source>
        <dbReference type="PROSITE" id="PS50990"/>
    </source>
</evidence>
<dbReference type="PROSITE" id="PS50990">
    <property type="entry name" value="PEPTIDASE_C39"/>
    <property type="match status" value="1"/>
</dbReference>
<sequence length="211" mass="23578">MTMHLNALPGDAMVNKPIKTLRDLKYRDVVRQGYDYSCGSAALATVLRYGYGKNVDETAMIKDMVSHAANPADVARSGFSMLDMKRYSERNGMRAHGFKVDIEALYRLQIPVITLLDTRGYKHFVVVKGANAGRIMIADPALGHRVIYQDEFLKNWNGVVLAVMTDSDFNRASFLMQDKHSNALLRRNDALSWSAAPVPLVELGLIRGDLM</sequence>
<dbReference type="InterPro" id="IPR005074">
    <property type="entry name" value="Peptidase_C39"/>
</dbReference>
<dbReference type="EMBL" id="CP080544">
    <property type="protein sequence ID" value="QYR53100.1"/>
    <property type="molecule type" value="Genomic_DNA"/>
</dbReference>
<protein>
    <submittedName>
        <fullName evidence="2">C39 family peptidase</fullName>
    </submittedName>
</protein>
<dbReference type="Pfam" id="PF03412">
    <property type="entry name" value="Peptidase_C39"/>
    <property type="match status" value="1"/>
</dbReference>
<evidence type="ECO:0000313" key="2">
    <source>
        <dbReference type="EMBL" id="QYR53100.1"/>
    </source>
</evidence>
<dbReference type="Gene3D" id="3.90.70.10">
    <property type="entry name" value="Cysteine proteinases"/>
    <property type="match status" value="1"/>
</dbReference>
<organism evidence="2 3">
    <name type="scientific">Lysobacter soyae</name>
    <dbReference type="NCBI Taxonomy" id="2764185"/>
    <lineage>
        <taxon>Bacteria</taxon>
        <taxon>Pseudomonadati</taxon>
        <taxon>Pseudomonadota</taxon>
        <taxon>Gammaproteobacteria</taxon>
        <taxon>Lysobacterales</taxon>
        <taxon>Lysobacteraceae</taxon>
        <taxon>Lysobacter</taxon>
    </lineage>
</organism>
<dbReference type="Proteomes" id="UP000824755">
    <property type="component" value="Chromosome"/>
</dbReference>
<accession>A0ABX8WNA5</accession>
<proteinExistence type="predicted"/>
<reference evidence="2 3" key="1">
    <citation type="submission" date="2021-08" db="EMBL/GenBank/DDBJ databases">
        <title>Lysobacter sp. strain CJ11 Genome sequencing and assembly.</title>
        <authorList>
            <person name="Kim I."/>
        </authorList>
    </citation>
    <scope>NUCLEOTIDE SEQUENCE [LARGE SCALE GENOMIC DNA]</scope>
    <source>
        <strain evidence="2 3">CJ11</strain>
    </source>
</reference>
<keyword evidence="3" id="KW-1185">Reference proteome</keyword>
<evidence type="ECO:0000313" key="3">
    <source>
        <dbReference type="Proteomes" id="UP000824755"/>
    </source>
</evidence>